<comment type="caution">
    <text evidence="1">The sequence shown here is derived from an EMBL/GenBank/DDBJ whole genome shotgun (WGS) entry which is preliminary data.</text>
</comment>
<reference evidence="1 2" key="1">
    <citation type="submission" date="2015-09" db="EMBL/GenBank/DDBJ databases">
        <title>Aphanizomenon flos-aquae WA102.</title>
        <authorList>
            <person name="Driscoll C."/>
        </authorList>
    </citation>
    <scope>NUCLEOTIDE SEQUENCE [LARGE SCALE GENOMIC DNA]</scope>
    <source>
        <strain evidence="1">WA102</strain>
    </source>
</reference>
<accession>A0A1B7X2G2</accession>
<dbReference type="Pfam" id="PF09684">
    <property type="entry name" value="Tail_P2_I"/>
    <property type="match status" value="1"/>
</dbReference>
<proteinExistence type="predicted"/>
<evidence type="ECO:0000313" key="1">
    <source>
        <dbReference type="EMBL" id="OBQ43581.1"/>
    </source>
</evidence>
<evidence type="ECO:0008006" key="3">
    <source>
        <dbReference type="Google" id="ProtNLM"/>
    </source>
</evidence>
<gene>
    <name evidence="1" type="ORF">AN484_11615</name>
</gene>
<evidence type="ECO:0000313" key="2">
    <source>
        <dbReference type="Proteomes" id="UP000092093"/>
    </source>
</evidence>
<dbReference type="Proteomes" id="UP000092093">
    <property type="component" value="Unassembled WGS sequence"/>
</dbReference>
<protein>
    <recommendedName>
        <fullName evidence="3">Phage tail protein</fullName>
    </recommendedName>
</protein>
<name>A0A1B7X2G2_APHFL</name>
<dbReference type="NCBIfam" id="TIGR01634">
    <property type="entry name" value="tail_P2_I"/>
    <property type="match status" value="1"/>
</dbReference>
<organism evidence="1 2">
    <name type="scientific">Aphanizomenon flos-aquae WA102</name>
    <dbReference type="NCBI Taxonomy" id="1710896"/>
    <lineage>
        <taxon>Bacteria</taxon>
        <taxon>Bacillati</taxon>
        <taxon>Cyanobacteriota</taxon>
        <taxon>Cyanophyceae</taxon>
        <taxon>Nostocales</taxon>
        <taxon>Aphanizomenonaceae</taxon>
        <taxon>Aphanizomenon</taxon>
    </lineage>
</organism>
<sequence>MSEKSWQLNRPIYLRLPNESGAYQGNEIVDAITTPWDEQLVDIKNTLLNFNNDFINPDTARVDALDWLAQLSGFTGEYWDTNWTAAIKRELIKNSHTKIWSHKGTVMLLQYLLDLFGLDAVVYAENVWFIGITAIGSPVGGRTLYYAIKLFIPGAENRQFYTRNSKEWKFIERLNRLYMPCWCGSIPTNGNFIHYEKFIIGVSAVGDPIWSGSINKNPIITVNFGSGIAINSSMQIGANFSIGSGFDTRIIRPIIANFGIGNSTDTTKVITSNFGIGSGFDAAKVITSNFGIGSGFDAAKVITSNFGIGSGFDAAKVITSNFGIGSGFDL</sequence>
<dbReference type="AlphaFoldDB" id="A0A1B7X2G2"/>
<dbReference type="PATRIC" id="fig|1710896.3.peg.557"/>
<dbReference type="InterPro" id="IPR006521">
    <property type="entry name" value="Tail_protein_I"/>
</dbReference>
<dbReference type="EMBL" id="LJOW01000049">
    <property type="protein sequence ID" value="OBQ43581.1"/>
    <property type="molecule type" value="Genomic_DNA"/>
</dbReference>